<evidence type="ECO:0000313" key="2">
    <source>
        <dbReference type="EMBL" id="KFB47380.1"/>
    </source>
</evidence>
<organism evidence="2">
    <name type="scientific">Anopheles sinensis</name>
    <name type="common">Mosquito</name>
    <dbReference type="NCBI Taxonomy" id="74873"/>
    <lineage>
        <taxon>Eukaryota</taxon>
        <taxon>Metazoa</taxon>
        <taxon>Ecdysozoa</taxon>
        <taxon>Arthropoda</taxon>
        <taxon>Hexapoda</taxon>
        <taxon>Insecta</taxon>
        <taxon>Pterygota</taxon>
        <taxon>Neoptera</taxon>
        <taxon>Endopterygota</taxon>
        <taxon>Diptera</taxon>
        <taxon>Nematocera</taxon>
        <taxon>Culicoidea</taxon>
        <taxon>Culicidae</taxon>
        <taxon>Anophelinae</taxon>
        <taxon>Anopheles</taxon>
    </lineage>
</organism>
<dbReference type="AlphaFoldDB" id="A0A084WAY6"/>
<evidence type="ECO:0000313" key="4">
    <source>
        <dbReference type="Proteomes" id="UP000030765"/>
    </source>
</evidence>
<accession>A0A084WAY6</accession>
<sequence length="52" mass="5916">MMTMMVLGCTERWWRDATGGVASYTSTVATPETFWTTTQPPRHPRREPSNGK</sequence>
<dbReference type="Proteomes" id="UP000030765">
    <property type="component" value="Unassembled WGS sequence"/>
</dbReference>
<evidence type="ECO:0000256" key="1">
    <source>
        <dbReference type="SAM" id="MobiDB-lite"/>
    </source>
</evidence>
<gene>
    <name evidence="2" type="ORF">ZHAS_00015625</name>
</gene>
<name>A0A084WAY6_ANOSI</name>
<evidence type="ECO:0000313" key="3">
    <source>
        <dbReference type="EnsemblMetazoa" id="ASIC015625-PA"/>
    </source>
</evidence>
<proteinExistence type="predicted"/>
<keyword evidence="4" id="KW-1185">Reference proteome</keyword>
<protein>
    <submittedName>
        <fullName evidence="2 3">Uncharacterized protein</fullName>
    </submittedName>
</protein>
<dbReference type="EnsemblMetazoa" id="ASIC015625-RA">
    <property type="protein sequence ID" value="ASIC015625-PA"/>
    <property type="gene ID" value="ASIC015625"/>
</dbReference>
<feature type="region of interest" description="Disordered" evidence="1">
    <location>
        <begin position="32"/>
        <end position="52"/>
    </location>
</feature>
<dbReference type="EMBL" id="KE525331">
    <property type="protein sequence ID" value="KFB47380.1"/>
    <property type="molecule type" value="Genomic_DNA"/>
</dbReference>
<reference evidence="3" key="2">
    <citation type="submission" date="2020-05" db="UniProtKB">
        <authorList>
            <consortium name="EnsemblMetazoa"/>
        </authorList>
    </citation>
    <scope>IDENTIFICATION</scope>
</reference>
<dbReference type="VEuPathDB" id="VectorBase:ASIC015625"/>
<dbReference type="EMBL" id="ATLV01022293">
    <property type="status" value="NOT_ANNOTATED_CDS"/>
    <property type="molecule type" value="Genomic_DNA"/>
</dbReference>
<reference evidence="2 4" key="1">
    <citation type="journal article" date="2014" name="BMC Genomics">
        <title>Genome sequence of Anopheles sinensis provides insight into genetics basis of mosquito competence for malaria parasites.</title>
        <authorList>
            <person name="Zhou D."/>
            <person name="Zhang D."/>
            <person name="Ding G."/>
            <person name="Shi L."/>
            <person name="Hou Q."/>
            <person name="Ye Y."/>
            <person name="Xu Y."/>
            <person name="Zhou H."/>
            <person name="Xiong C."/>
            <person name="Li S."/>
            <person name="Yu J."/>
            <person name="Hong S."/>
            <person name="Yu X."/>
            <person name="Zou P."/>
            <person name="Chen C."/>
            <person name="Chang X."/>
            <person name="Wang W."/>
            <person name="Lv Y."/>
            <person name="Sun Y."/>
            <person name="Ma L."/>
            <person name="Shen B."/>
            <person name="Zhu C."/>
        </authorList>
    </citation>
    <scope>NUCLEOTIDE SEQUENCE [LARGE SCALE GENOMIC DNA]</scope>
</reference>